<comment type="caution">
    <text evidence="2">The sequence shown here is derived from an EMBL/GenBank/DDBJ whole genome shotgun (WGS) entry which is preliminary data.</text>
</comment>
<keyword evidence="3" id="KW-1185">Reference proteome</keyword>
<dbReference type="AlphaFoldDB" id="A0A835B226"/>
<feature type="region of interest" description="Disordered" evidence="1">
    <location>
        <begin position="23"/>
        <end position="58"/>
    </location>
</feature>
<reference evidence="2" key="1">
    <citation type="submission" date="2020-07" db="EMBL/GenBank/DDBJ databases">
        <title>Genome sequence and genetic diversity analysis of an under-domesticated orphan crop, white fonio (Digitaria exilis).</title>
        <authorList>
            <person name="Bennetzen J.L."/>
            <person name="Chen S."/>
            <person name="Ma X."/>
            <person name="Wang X."/>
            <person name="Yssel A.E.J."/>
            <person name="Chaluvadi S.R."/>
            <person name="Johnson M."/>
            <person name="Gangashetty P."/>
            <person name="Hamidou F."/>
            <person name="Sanogo M.D."/>
            <person name="Zwaenepoel A."/>
            <person name="Wallace J."/>
            <person name="Van De Peer Y."/>
            <person name="Van Deynze A."/>
        </authorList>
    </citation>
    <scope>NUCLEOTIDE SEQUENCE</scope>
    <source>
        <tissue evidence="2">Leaves</tissue>
    </source>
</reference>
<accession>A0A835B226</accession>
<name>A0A835B226_9POAL</name>
<dbReference type="Proteomes" id="UP000636709">
    <property type="component" value="Unassembled WGS sequence"/>
</dbReference>
<organism evidence="2 3">
    <name type="scientific">Digitaria exilis</name>
    <dbReference type="NCBI Taxonomy" id="1010633"/>
    <lineage>
        <taxon>Eukaryota</taxon>
        <taxon>Viridiplantae</taxon>
        <taxon>Streptophyta</taxon>
        <taxon>Embryophyta</taxon>
        <taxon>Tracheophyta</taxon>
        <taxon>Spermatophyta</taxon>
        <taxon>Magnoliopsida</taxon>
        <taxon>Liliopsida</taxon>
        <taxon>Poales</taxon>
        <taxon>Poaceae</taxon>
        <taxon>PACMAD clade</taxon>
        <taxon>Panicoideae</taxon>
        <taxon>Panicodae</taxon>
        <taxon>Paniceae</taxon>
        <taxon>Anthephorinae</taxon>
        <taxon>Digitaria</taxon>
    </lineage>
</organism>
<feature type="region of interest" description="Disordered" evidence="1">
    <location>
        <begin position="91"/>
        <end position="134"/>
    </location>
</feature>
<evidence type="ECO:0000313" key="2">
    <source>
        <dbReference type="EMBL" id="KAF8687762.1"/>
    </source>
</evidence>
<feature type="compositionally biased region" description="Basic and acidic residues" evidence="1">
    <location>
        <begin position="117"/>
        <end position="134"/>
    </location>
</feature>
<gene>
    <name evidence="2" type="ORF">HU200_042697</name>
</gene>
<feature type="compositionally biased region" description="Polar residues" evidence="1">
    <location>
        <begin position="27"/>
        <end position="39"/>
    </location>
</feature>
<protein>
    <submittedName>
        <fullName evidence="2">Uncharacterized protein</fullName>
    </submittedName>
</protein>
<sequence length="134" mass="14411">MAPMPTADSPRLARLILPLLRRGGSASVRSPSGTRTSASARRGSVHDHRSPQALAVAEEARPWSPSDYVWSGVYVNAMELDKVGQGARDVAGSFVREATRHGGRTPTNGNTVPAPAEGKRRPPPEAVHRRRENT</sequence>
<dbReference type="EMBL" id="JACEFO010002054">
    <property type="protein sequence ID" value="KAF8687762.1"/>
    <property type="molecule type" value="Genomic_DNA"/>
</dbReference>
<evidence type="ECO:0000313" key="3">
    <source>
        <dbReference type="Proteomes" id="UP000636709"/>
    </source>
</evidence>
<evidence type="ECO:0000256" key="1">
    <source>
        <dbReference type="SAM" id="MobiDB-lite"/>
    </source>
</evidence>
<proteinExistence type="predicted"/>